<dbReference type="InterPro" id="IPR005021">
    <property type="entry name" value="Terminase_largesu-like"/>
</dbReference>
<dbReference type="Gene3D" id="3.40.50.300">
    <property type="entry name" value="P-loop containing nucleotide triphosphate hydrolases"/>
    <property type="match status" value="1"/>
</dbReference>
<sequence>MDEVTKYARSIVNGEILAGKMMIMAAERHLNDLKMQNTADFPYYFDDKLLEGFLNFTKYVPDPKENIPIPLMPWQKFALGSIVAWRDNRTGGKRFKRAIVSIARENGKTYLASILATYDFFVQSYGKSNQDILIASNTAQQTGKLFNYTKSTVEKMLQGPFKKLSRTVRPREYDVVSRKTKNQIVRISADGGQGKFDSYHATTAIFDEAGDQKTRGAFGKITSGQTGNKEAIFFMISTAYQNPNAPLREDIRIITDAIKSGERKLDDNFLGVWAQDDENEIFEPETWIKSNPLLGLPNLKLEKTIGITSERDNLLAQGKLPDFLVKTMNMWVNAKEDAAFKLSDIEEVAIDSFDIDGRDVYVGFDNSMTSDDAALAFIFPYTDENGNQKWHLYQHSFIPWHKAGSIDAKESQDGINYRQMQGLGYATITPHEKGLISNDDIYEWLLEFVDKHHLKVLKFTYDWAHNSAFIKSLEANTYWEIQAVKQGTLTLNEPTKWLQDAFVEGRVTTFKDPMMEKSLVNAIITSDNNGIKIDKNKATMKIDLVDAIIDALSEGIHYFEDYGTGEYYF</sequence>
<reference evidence="4" key="1">
    <citation type="journal article" date="2014" name="Genome Announc.">
        <title>Draft genome sequence of Weissella oryzae SG25T, isolated from fermented rice grains.</title>
        <authorList>
            <person name="Tanizawa Y."/>
            <person name="Fujisawa T."/>
            <person name="Mochizuki T."/>
            <person name="Kaminuma E."/>
            <person name="Suzuki Y."/>
            <person name="Nakamura Y."/>
            <person name="Tohno M."/>
        </authorList>
    </citation>
    <scope>NUCLEOTIDE SEQUENCE [LARGE SCALE GENOMIC DNA]</scope>
    <source>
        <strain evidence="4">DSM 25784 / JCM 18191 / LMG 30913 / SG25</strain>
    </source>
</reference>
<dbReference type="eggNOG" id="COG4626">
    <property type="taxonomic scope" value="Bacteria"/>
</dbReference>
<dbReference type="InterPro" id="IPR027417">
    <property type="entry name" value="P-loop_NTPase"/>
</dbReference>
<dbReference type="InterPro" id="IPR046462">
    <property type="entry name" value="TerL_nuclease"/>
</dbReference>
<dbReference type="InterPro" id="IPR046461">
    <property type="entry name" value="TerL_ATPase"/>
</dbReference>
<feature type="domain" description="Terminase large subunit-like ATPase" evidence="1">
    <location>
        <begin position="73"/>
        <end position="248"/>
    </location>
</feature>
<feature type="domain" description="Terminase large subunit-like endonuclease" evidence="2">
    <location>
        <begin position="266"/>
        <end position="554"/>
    </location>
</feature>
<dbReference type="Proteomes" id="UP000030643">
    <property type="component" value="Unassembled WGS sequence"/>
</dbReference>
<evidence type="ECO:0000259" key="2">
    <source>
        <dbReference type="Pfam" id="PF20441"/>
    </source>
</evidence>
<name>A0A069CWY2_WEIOS</name>
<proteinExistence type="predicted"/>
<protein>
    <submittedName>
        <fullName evidence="3">Putative phage terminase large subunit</fullName>
    </submittedName>
</protein>
<organism evidence="3 4">
    <name type="scientific">Weissella oryzae (strain DSM 25784 / JCM 18191 / LMG 30913 / SG25)</name>
    <dbReference type="NCBI Taxonomy" id="1329250"/>
    <lineage>
        <taxon>Bacteria</taxon>
        <taxon>Bacillati</taxon>
        <taxon>Bacillota</taxon>
        <taxon>Bacilli</taxon>
        <taxon>Lactobacillales</taxon>
        <taxon>Lactobacillaceae</taxon>
        <taxon>Weissella</taxon>
    </lineage>
</organism>
<dbReference type="GO" id="GO:0004519">
    <property type="term" value="F:endonuclease activity"/>
    <property type="evidence" value="ECO:0007669"/>
    <property type="project" value="InterPro"/>
</dbReference>
<evidence type="ECO:0000259" key="1">
    <source>
        <dbReference type="Pfam" id="PF03354"/>
    </source>
</evidence>
<dbReference type="Pfam" id="PF03354">
    <property type="entry name" value="TerL_ATPase"/>
    <property type="match status" value="1"/>
</dbReference>
<evidence type="ECO:0000313" key="3">
    <source>
        <dbReference type="EMBL" id="GAK31989.1"/>
    </source>
</evidence>
<evidence type="ECO:0000313" key="4">
    <source>
        <dbReference type="Proteomes" id="UP000030643"/>
    </source>
</evidence>
<dbReference type="Pfam" id="PF20441">
    <property type="entry name" value="TerL_nuclease"/>
    <property type="match status" value="1"/>
</dbReference>
<keyword evidence="4" id="KW-1185">Reference proteome</keyword>
<dbReference type="EMBL" id="DF820505">
    <property type="protein sequence ID" value="GAK31989.1"/>
    <property type="molecule type" value="Genomic_DNA"/>
</dbReference>
<accession>A0A069CWY2</accession>
<dbReference type="RefSeq" id="WP_052348628.1">
    <property type="nucleotide sequence ID" value="NZ_DF820505.1"/>
</dbReference>
<dbReference type="PANTHER" id="PTHR41287:SF1">
    <property type="entry name" value="PROTEIN YMFN"/>
    <property type="match status" value="1"/>
</dbReference>
<dbReference type="OrthoDB" id="9760250at2"/>
<dbReference type="STRING" id="1329250.WOSG25_220170"/>
<dbReference type="PANTHER" id="PTHR41287">
    <property type="match status" value="1"/>
</dbReference>
<gene>
    <name evidence="3" type="ORF">WOSG25_220170</name>
</gene>
<dbReference type="AlphaFoldDB" id="A0A069CWY2"/>